<accession>A0A411WNI9</accession>
<evidence type="ECO:0000313" key="3">
    <source>
        <dbReference type="Proteomes" id="UP000293154"/>
    </source>
</evidence>
<gene>
    <name evidence="2" type="ORF">EKN56_15165</name>
</gene>
<dbReference type="KEGG" id="prag:EKN56_15165"/>
<proteinExistence type="predicted"/>
<dbReference type="Pfam" id="PF15977">
    <property type="entry name" value="HTH_46"/>
    <property type="match status" value="1"/>
</dbReference>
<dbReference type="EMBL" id="CP034752">
    <property type="protein sequence ID" value="QBH97625.1"/>
    <property type="molecule type" value="Genomic_DNA"/>
</dbReference>
<name>A0A411WNI9_9GAMM</name>
<keyword evidence="3" id="KW-1185">Reference proteome</keyword>
<organism evidence="2 3">
    <name type="scientific">Limnobaculum zhutongyuii</name>
    <dbReference type="NCBI Taxonomy" id="2498113"/>
    <lineage>
        <taxon>Bacteria</taxon>
        <taxon>Pseudomonadati</taxon>
        <taxon>Pseudomonadota</taxon>
        <taxon>Gammaproteobacteria</taxon>
        <taxon>Enterobacterales</taxon>
        <taxon>Budviciaceae</taxon>
        <taxon>Limnobaculum</taxon>
    </lineage>
</organism>
<dbReference type="AlphaFoldDB" id="A0A411WNI9"/>
<sequence length="205" mass="23252">MTDKFPDYEIHRQRLMDAFTQSDKIKKITVPKGSTYNLSDEICCIKQGIFSLYINQGDRLLGCYEGQVIIGLTNFYAELISFNIKPGQTCTLFTLSVEEARKIIKAENLSQSVGYILVNNTNAFFQIYEKVISPNNYTFIRLMLMDLNQSTDAIKASVTVASYIIKRSGLSRSYVMLVLSELRKGGYIQMDDGKLTSITSLPDRF</sequence>
<reference evidence="2 3" key="1">
    <citation type="submission" date="2019-03" db="EMBL/GenBank/DDBJ databases">
        <title>Pragia sp. nov. isolated from the gut tract of Carduelis flavirostris.</title>
        <authorList>
            <person name="Ge Y."/>
        </authorList>
    </citation>
    <scope>NUCLEOTIDE SEQUENCE [LARGE SCALE GENOMIC DNA]</scope>
    <source>
        <strain evidence="2 3">CF-458</strain>
    </source>
</reference>
<dbReference type="RefSeq" id="WP_130592557.1">
    <property type="nucleotide sequence ID" value="NZ_CP034752.1"/>
</dbReference>
<evidence type="ECO:0000313" key="2">
    <source>
        <dbReference type="EMBL" id="QBH97625.1"/>
    </source>
</evidence>
<dbReference type="OrthoDB" id="6625231at2"/>
<evidence type="ECO:0000259" key="1">
    <source>
        <dbReference type="Pfam" id="PF15977"/>
    </source>
</evidence>
<protein>
    <recommendedName>
        <fullName evidence="1">IprA winged helix-turn-helix domain-containing protein</fullName>
    </recommendedName>
</protein>
<dbReference type="Proteomes" id="UP000293154">
    <property type="component" value="Chromosome"/>
</dbReference>
<dbReference type="InterPro" id="IPR041687">
    <property type="entry name" value="HTH_46"/>
</dbReference>
<feature type="domain" description="IprA winged helix-turn-helix" evidence="1">
    <location>
        <begin position="137"/>
        <end position="203"/>
    </location>
</feature>